<evidence type="ECO:0000313" key="2">
    <source>
        <dbReference type="EMBL" id="EKC98324.1"/>
    </source>
</evidence>
<dbReference type="OrthoDB" id="2590746at2759"/>
<feature type="region of interest" description="Disordered" evidence="1">
    <location>
        <begin position="25"/>
        <end position="276"/>
    </location>
</feature>
<proteinExistence type="predicted"/>
<feature type="compositionally biased region" description="Polar residues" evidence="1">
    <location>
        <begin position="121"/>
        <end position="130"/>
    </location>
</feature>
<dbReference type="AlphaFoldDB" id="K1V323"/>
<feature type="compositionally biased region" description="Low complexity" evidence="1">
    <location>
        <begin position="191"/>
        <end position="233"/>
    </location>
</feature>
<name>K1V323_TRIAC</name>
<dbReference type="eggNOG" id="ENOG502S3HK">
    <property type="taxonomic scope" value="Eukaryota"/>
</dbReference>
<keyword evidence="3" id="KW-1185">Reference proteome</keyword>
<organism evidence="2 3">
    <name type="scientific">Trichosporon asahii var. asahii (strain CBS 8904)</name>
    <name type="common">Yeast</name>
    <dbReference type="NCBI Taxonomy" id="1220162"/>
    <lineage>
        <taxon>Eukaryota</taxon>
        <taxon>Fungi</taxon>
        <taxon>Dikarya</taxon>
        <taxon>Basidiomycota</taxon>
        <taxon>Agaricomycotina</taxon>
        <taxon>Tremellomycetes</taxon>
        <taxon>Trichosporonales</taxon>
        <taxon>Trichosporonaceae</taxon>
        <taxon>Trichosporon</taxon>
    </lineage>
</organism>
<evidence type="ECO:0000313" key="3">
    <source>
        <dbReference type="Proteomes" id="UP000006757"/>
    </source>
</evidence>
<feature type="region of interest" description="Disordered" evidence="1">
    <location>
        <begin position="330"/>
        <end position="390"/>
    </location>
</feature>
<dbReference type="Proteomes" id="UP000006757">
    <property type="component" value="Unassembled WGS sequence"/>
</dbReference>
<dbReference type="OMA" id="HESFIVV"/>
<feature type="compositionally biased region" description="Low complexity" evidence="1">
    <location>
        <begin position="253"/>
        <end position="275"/>
    </location>
</feature>
<sequence length="800" mass="83714">MPNILSNIPGLSALPSIPNPINLFTDDARPLSSILRPNNTPNGTPKAGAEEDPDTPGRDPNRLAPPDPPTPTPGSPTQKRLQIADPRGSAVTIATDAGGESDTGGPRTLQRSDTGRRRGLSVSSKTSGMTGVSGVAGADRRRRRVETFVLVKPPPTSGKNPLNLQVQLVVPARNPPGRPRKGSNADSTRIPSGSSVSTSATAATVAATGETSSAASTPARGSLEESSPSASPESDAETPLAQKSASGGGLKRSGSMSSTKSTGSSSTGSGPSSSGKRIIPLYNLAVHNVMQPTLVTDAGTDSKVAKYMKKYLDITGVGILEPTEVWFSPLGTGPPGSSPRPSFNLQHRPNRPASMMSNMSNLTPASSRVDVDSQRASTETKSSAREAPAREDGAKKFFGKIFRKRNSAEPLIADRLTKITSASATFLAVDAPAVKSPTMPGSPSLTAVTTEAVPVGQSSSATFSLAPSVLSRTTSEISLDESGAIVGLTKDEILPGQDTIALSRSRRPIGYSWTVRKWAKKNTEGWAAHLVAAAAAGLELVAGALPADGEDEVVFEWVKMRVSPIDASGAAALRRHPAADALDPSRLRRPRRTTTLGLPSPAGSRHGSRTSLVDAKEGSVSSPLKPTLSRRSSTLPPPDTTPRRPSGTNSASASDAESELGPRLTRDSRPSTPLVHVEDDDDEYDSDPEDSETPWTCSVYVKHTGQRQLLATLTPAPHHPKVIGVLKIPQGLRSVSLANVGTLASASAQRGQNGHELAQRVGEEVCLTEENLKDVVSVTAMWLVAREEFGGLGRQKKSKK</sequence>
<feature type="compositionally biased region" description="Acidic residues" evidence="1">
    <location>
        <begin position="678"/>
        <end position="692"/>
    </location>
</feature>
<feature type="region of interest" description="Disordered" evidence="1">
    <location>
        <begin position="576"/>
        <end position="693"/>
    </location>
</feature>
<dbReference type="EMBL" id="AMBO01000391">
    <property type="protein sequence ID" value="EKC98324.1"/>
    <property type="molecule type" value="Genomic_DNA"/>
</dbReference>
<reference evidence="2 3" key="1">
    <citation type="journal article" date="2012" name="Eukaryot. Cell">
        <title>Genome sequence of the Trichosporon asahii environmental strain CBS 8904.</title>
        <authorList>
            <person name="Yang R.Y."/>
            <person name="Li H.T."/>
            <person name="Zhu H."/>
            <person name="Zhou G.P."/>
            <person name="Wang M."/>
            <person name="Wang L."/>
        </authorList>
    </citation>
    <scope>NUCLEOTIDE SEQUENCE [LARGE SCALE GENOMIC DNA]</scope>
    <source>
        <strain evidence="2 3">CBS 8904</strain>
    </source>
</reference>
<feature type="compositionally biased region" description="Polar residues" evidence="1">
    <location>
        <begin position="157"/>
        <end position="166"/>
    </location>
</feature>
<feature type="compositionally biased region" description="Polar residues" evidence="1">
    <location>
        <begin position="355"/>
        <end position="366"/>
    </location>
</feature>
<accession>K1V323</accession>
<dbReference type="HOGENOM" id="CLU_373062_0_0_1"/>
<protein>
    <submittedName>
        <fullName evidence="2">Uncharacterized protein</fullName>
    </submittedName>
</protein>
<comment type="caution">
    <text evidence="2">The sequence shown here is derived from an EMBL/GenBank/DDBJ whole genome shotgun (WGS) entry which is preliminary data.</text>
</comment>
<gene>
    <name evidence="2" type="ORF">A1Q2_07338</name>
</gene>
<evidence type="ECO:0000256" key="1">
    <source>
        <dbReference type="SAM" id="MobiDB-lite"/>
    </source>
</evidence>
<feature type="compositionally biased region" description="Pro residues" evidence="1">
    <location>
        <begin position="63"/>
        <end position="74"/>
    </location>
</feature>
<dbReference type="InParanoid" id="K1V323"/>